<gene>
    <name evidence="1" type="ORF">CSA56_13335</name>
</gene>
<name>A0A2G6KDH9_9BACT</name>
<dbReference type="EMBL" id="PDSK01000104">
    <property type="protein sequence ID" value="PIE33032.1"/>
    <property type="molecule type" value="Genomic_DNA"/>
</dbReference>
<protein>
    <submittedName>
        <fullName evidence="1">Uncharacterized protein</fullName>
    </submittedName>
</protein>
<organism evidence="1 2">
    <name type="scientific">candidate division KSB3 bacterium</name>
    <dbReference type="NCBI Taxonomy" id="2044937"/>
    <lineage>
        <taxon>Bacteria</taxon>
        <taxon>candidate division KSB3</taxon>
    </lineage>
</organism>
<evidence type="ECO:0000313" key="2">
    <source>
        <dbReference type="Proteomes" id="UP000230821"/>
    </source>
</evidence>
<dbReference type="Proteomes" id="UP000230821">
    <property type="component" value="Unassembled WGS sequence"/>
</dbReference>
<accession>A0A2G6KDH9</accession>
<proteinExistence type="predicted"/>
<reference evidence="1 2" key="1">
    <citation type="submission" date="2017-10" db="EMBL/GenBank/DDBJ databases">
        <title>Novel microbial diversity and functional potential in the marine mammal oral microbiome.</title>
        <authorList>
            <person name="Dudek N.K."/>
            <person name="Sun C.L."/>
            <person name="Burstein D."/>
            <person name="Kantor R.S."/>
            <person name="Aliaga Goltsman D.S."/>
            <person name="Bik E.M."/>
            <person name="Thomas B.C."/>
            <person name="Banfield J.F."/>
            <person name="Relman D.A."/>
        </authorList>
    </citation>
    <scope>NUCLEOTIDE SEQUENCE [LARGE SCALE GENOMIC DNA]</scope>
    <source>
        <strain evidence="1">DOLJORAL78_47_16</strain>
    </source>
</reference>
<evidence type="ECO:0000313" key="1">
    <source>
        <dbReference type="EMBL" id="PIE33032.1"/>
    </source>
</evidence>
<dbReference type="AlphaFoldDB" id="A0A2G6KDH9"/>
<comment type="caution">
    <text evidence="1">The sequence shown here is derived from an EMBL/GenBank/DDBJ whole genome shotgun (WGS) entry which is preliminary data.</text>
</comment>
<sequence length="234" mass="27368">MASVQRLMMYFTPMWTLNLMCRICPKTVIGLFCHWANEKNPDIEERGLANRRLNLAQVAKKFSQLSDRSILRLLRQDSSLWRMYLSGMGVRPFPDLPYLLLQLIFDLGGQEGKEKVKRIVMRTRVILGGGKQGQIMEYFKTDTVIELFEMLPAAEIGTRLRLTSQFADPAIVAIWLTHWDLRRRECERDAVSHYWLTQLPAALAFDVEERMRAIEFRRPLGDVRAEQFGRGRRY</sequence>